<feature type="transmembrane region" description="Helical" evidence="1">
    <location>
        <begin position="46"/>
        <end position="67"/>
    </location>
</feature>
<dbReference type="EMBL" id="MGDX01000018">
    <property type="protein sequence ID" value="OGL71008.1"/>
    <property type="molecule type" value="Genomic_DNA"/>
</dbReference>
<sequence>MFAQVGTLIFILSLLWFLVYWIFGGVVFMIIGLVRPGRMKRVRFSCLYTIVSALTGYGAARLGVYWATQASGSLPKTASIEDVAFLLGSLEFIGILLGLAVGFAVTFVTGWIIMLLSRNQESTWYDRGQEPVDEPPSR</sequence>
<name>A0A1F7TZM2_9BACT</name>
<evidence type="ECO:0000313" key="2">
    <source>
        <dbReference type="EMBL" id="OGL71008.1"/>
    </source>
</evidence>
<accession>A0A1F7TZM2</accession>
<evidence type="ECO:0000313" key="3">
    <source>
        <dbReference type="Proteomes" id="UP000177097"/>
    </source>
</evidence>
<feature type="transmembrane region" description="Helical" evidence="1">
    <location>
        <begin position="6"/>
        <end position="34"/>
    </location>
</feature>
<proteinExistence type="predicted"/>
<feature type="transmembrane region" description="Helical" evidence="1">
    <location>
        <begin position="92"/>
        <end position="117"/>
    </location>
</feature>
<dbReference type="AlphaFoldDB" id="A0A1F7TZM2"/>
<keyword evidence="1" id="KW-0812">Transmembrane</keyword>
<comment type="caution">
    <text evidence="2">The sequence shown here is derived from an EMBL/GenBank/DDBJ whole genome shotgun (WGS) entry which is preliminary data.</text>
</comment>
<organism evidence="2 3">
    <name type="scientific">Candidatus Uhrbacteria bacterium RIFCSPHIGHO2_02_FULL_53_13</name>
    <dbReference type="NCBI Taxonomy" id="1802389"/>
    <lineage>
        <taxon>Bacteria</taxon>
        <taxon>Candidatus Uhriibacteriota</taxon>
    </lineage>
</organism>
<keyword evidence="1" id="KW-0472">Membrane</keyword>
<dbReference type="Proteomes" id="UP000177097">
    <property type="component" value="Unassembled WGS sequence"/>
</dbReference>
<evidence type="ECO:0000256" key="1">
    <source>
        <dbReference type="SAM" id="Phobius"/>
    </source>
</evidence>
<keyword evidence="1" id="KW-1133">Transmembrane helix</keyword>
<protein>
    <submittedName>
        <fullName evidence="2">Uncharacterized protein</fullName>
    </submittedName>
</protein>
<reference evidence="2 3" key="1">
    <citation type="journal article" date="2016" name="Nat. Commun.">
        <title>Thousands of microbial genomes shed light on interconnected biogeochemical processes in an aquifer system.</title>
        <authorList>
            <person name="Anantharaman K."/>
            <person name="Brown C.T."/>
            <person name="Hug L.A."/>
            <person name="Sharon I."/>
            <person name="Castelle C.J."/>
            <person name="Probst A.J."/>
            <person name="Thomas B.C."/>
            <person name="Singh A."/>
            <person name="Wilkins M.J."/>
            <person name="Karaoz U."/>
            <person name="Brodie E.L."/>
            <person name="Williams K.H."/>
            <person name="Hubbard S.S."/>
            <person name="Banfield J.F."/>
        </authorList>
    </citation>
    <scope>NUCLEOTIDE SEQUENCE [LARGE SCALE GENOMIC DNA]</scope>
</reference>
<gene>
    <name evidence="2" type="ORF">A3C17_00455</name>
</gene>